<reference evidence="5" key="1">
    <citation type="submission" date="2020-01" db="EMBL/GenBank/DDBJ databases">
        <authorList>
            <consortium name="DOE Joint Genome Institute"/>
            <person name="Haridas S."/>
            <person name="Albert R."/>
            <person name="Binder M."/>
            <person name="Bloem J."/>
            <person name="Labutti K."/>
            <person name="Salamov A."/>
            <person name="Andreopoulos B."/>
            <person name="Baker S.E."/>
            <person name="Barry K."/>
            <person name="Bills G."/>
            <person name="Bluhm B.H."/>
            <person name="Cannon C."/>
            <person name="Castanera R."/>
            <person name="Culley D.E."/>
            <person name="Daum C."/>
            <person name="Ezra D."/>
            <person name="Gonzalez J.B."/>
            <person name="Henrissat B."/>
            <person name="Kuo A."/>
            <person name="Liang C."/>
            <person name="Lipzen A."/>
            <person name="Lutzoni F."/>
            <person name="Magnuson J."/>
            <person name="Mondo S."/>
            <person name="Nolan M."/>
            <person name="Ohm R."/>
            <person name="Pangilinan J."/>
            <person name="Park H.-J."/>
            <person name="Ramirez L."/>
            <person name="Alfaro M."/>
            <person name="Sun H."/>
            <person name="Tritt A."/>
            <person name="Yoshinaga Y."/>
            <person name="Zwiers L.-H."/>
            <person name="Turgeon B.G."/>
            <person name="Goodwin S.B."/>
            <person name="Spatafora J.W."/>
            <person name="Crous P.W."/>
            <person name="Grigoriev I.V."/>
        </authorList>
    </citation>
    <scope>NUCLEOTIDE SEQUENCE</scope>
    <source>
        <strain evidence="5">P77</strain>
    </source>
</reference>
<dbReference type="InterPro" id="IPR024826">
    <property type="entry name" value="DNA_pol_delta/II_ssu"/>
</dbReference>
<dbReference type="Gene3D" id="3.60.21.50">
    <property type="match status" value="1"/>
</dbReference>
<dbReference type="Proteomes" id="UP000800040">
    <property type="component" value="Unassembled WGS sequence"/>
</dbReference>
<comment type="similarity">
    <text evidence="1">Belongs to the DNA polymerase delta/II small subunit family.</text>
</comment>
<evidence type="ECO:0000256" key="1">
    <source>
        <dbReference type="ARBA" id="ARBA00006035"/>
    </source>
</evidence>
<dbReference type="Gene3D" id="2.40.50.430">
    <property type="match status" value="1"/>
</dbReference>
<organism evidence="5 6">
    <name type="scientific">Decorospora gaudefroyi</name>
    <dbReference type="NCBI Taxonomy" id="184978"/>
    <lineage>
        <taxon>Eukaryota</taxon>
        <taxon>Fungi</taxon>
        <taxon>Dikarya</taxon>
        <taxon>Ascomycota</taxon>
        <taxon>Pezizomycotina</taxon>
        <taxon>Dothideomycetes</taxon>
        <taxon>Pleosporomycetidae</taxon>
        <taxon>Pleosporales</taxon>
        <taxon>Pleosporineae</taxon>
        <taxon>Pleosporaceae</taxon>
        <taxon>Decorospora</taxon>
    </lineage>
</organism>
<dbReference type="EMBL" id="ML975426">
    <property type="protein sequence ID" value="KAF1829762.1"/>
    <property type="molecule type" value="Genomic_DNA"/>
</dbReference>
<evidence type="ECO:0000313" key="5">
    <source>
        <dbReference type="EMBL" id="KAF1829762.1"/>
    </source>
</evidence>
<keyword evidence="6" id="KW-1185">Reference proteome</keyword>
<dbReference type="GO" id="GO:0006271">
    <property type="term" value="P:DNA strand elongation involved in DNA replication"/>
    <property type="evidence" value="ECO:0007669"/>
    <property type="project" value="TreeGrafter"/>
</dbReference>
<dbReference type="InterPro" id="IPR040663">
    <property type="entry name" value="DNA_pol_D_N"/>
</dbReference>
<accession>A0A6A5K5R8</accession>
<evidence type="ECO:0000256" key="2">
    <source>
        <dbReference type="ARBA" id="ARBA00022705"/>
    </source>
</evidence>
<sequence length="371" mass="41039">MVLEDESGRLHIAGLPLHRHYVTGCILAALGTEEADGTFRIVATHTAGLPRQPLRWERDEITLSRQKQIAPQRERAGKLAIVSGLNLGAEDGNELWLDLLVEYLTGEASTQDESSKITRLVIAGGSLARGSPILPRDEFEAQKLSAEDENADEPTWYEPEPMACLDEFLCDILPTLPITMLPGARDPTNVALPQQPIHPTLLPNTKFYAEPLRESKESLNGFDAVTNPWVGDIDGYRVLGTGGQTVTDLLKYIKHGKSVDAMENMLQWRCVAPTAPDTLWCYPFQDKDPLMLTECPHIYFAGCQKKFDKKIIEGPAGQKVLLVSVPKFRLSCEIVLVDMESWDVEVVKLGAGKAGKEKRAKVRAEEGKELA</sequence>
<feature type="domain" description="DNA polymerase delta subunit OB-fold" evidence="4">
    <location>
        <begin position="1"/>
        <end position="41"/>
    </location>
</feature>
<dbReference type="InterPro" id="IPR007185">
    <property type="entry name" value="DNA_pol_a/d/e_bsu"/>
</dbReference>
<dbReference type="GO" id="GO:0043625">
    <property type="term" value="C:delta DNA polymerase complex"/>
    <property type="evidence" value="ECO:0007669"/>
    <property type="project" value="TreeGrafter"/>
</dbReference>
<dbReference type="OrthoDB" id="3763at2759"/>
<dbReference type="PANTHER" id="PTHR10416">
    <property type="entry name" value="DNA POLYMERASE DELTA SUBUNIT 2"/>
    <property type="match status" value="1"/>
</dbReference>
<gene>
    <name evidence="5" type="ORF">BDW02DRAFT_573678</name>
</gene>
<dbReference type="Pfam" id="PF18018">
    <property type="entry name" value="DNA_pol_D_N"/>
    <property type="match status" value="1"/>
</dbReference>
<name>A0A6A5K5R8_9PLEO</name>
<evidence type="ECO:0000259" key="3">
    <source>
        <dbReference type="Pfam" id="PF04042"/>
    </source>
</evidence>
<dbReference type="Pfam" id="PF04042">
    <property type="entry name" value="DNA_pol_E_B"/>
    <property type="match status" value="1"/>
</dbReference>
<evidence type="ECO:0000313" key="6">
    <source>
        <dbReference type="Proteomes" id="UP000800040"/>
    </source>
</evidence>
<feature type="domain" description="DNA polymerase alpha/delta/epsilon subunit B" evidence="3">
    <location>
        <begin position="80"/>
        <end position="309"/>
    </location>
</feature>
<proteinExistence type="inferred from homology"/>
<dbReference type="GO" id="GO:0003677">
    <property type="term" value="F:DNA binding"/>
    <property type="evidence" value="ECO:0007669"/>
    <property type="project" value="InterPro"/>
</dbReference>
<dbReference type="PANTHER" id="PTHR10416:SF0">
    <property type="entry name" value="DNA POLYMERASE DELTA SUBUNIT 2"/>
    <property type="match status" value="1"/>
</dbReference>
<evidence type="ECO:0008006" key="7">
    <source>
        <dbReference type="Google" id="ProtNLM"/>
    </source>
</evidence>
<protein>
    <recommendedName>
        <fullName evidence="7">DNA polymeras-like protein subunit delta-2</fullName>
    </recommendedName>
</protein>
<dbReference type="AlphaFoldDB" id="A0A6A5K5R8"/>
<evidence type="ECO:0000259" key="4">
    <source>
        <dbReference type="Pfam" id="PF18018"/>
    </source>
</evidence>
<keyword evidence="2" id="KW-0235">DNA replication</keyword>